<dbReference type="Gene3D" id="1.50.10.10">
    <property type="match status" value="1"/>
</dbReference>
<dbReference type="PANTHER" id="PTHR41814">
    <property type="entry name" value="EXPRESSED PROTEIN"/>
    <property type="match status" value="1"/>
</dbReference>
<dbReference type="Proteomes" id="UP001303373">
    <property type="component" value="Chromosome 2"/>
</dbReference>
<keyword evidence="4" id="KW-1185">Reference proteome</keyword>
<accession>A0AAQ3R7U6</accession>
<sequence length="456" mass="49166">MAEKEPLLPAEKGEKADNNDDRSPARVALAYETAFDWSNPTTWPLSLQFAPIAMALVAIAIGIYWNHFMSDEGFDTSSVVACRSTFNHTYYINAARRQAETDSKSAFELGLATTAIGELIDPEKTVFGLAPFPGGKIAGQALKMDQALLWMYQKIRITGETLFDDDVSGTQPAALGVAAVMIGQKHTAWVEAAENQVSFLLNKAPRLANGAISHLLSGLEVRAEDIYALPTFLAYYAVQANDTALATEAVRQISLYRDLLRINSGPAKGLWKHISSPSANPDDRAWSTANALAAYGILRTRASLSSWALTKTTFNTSITKLDTWLAELLNTAIHLAPPSGLIQNYLNDPTSLPETAGTALWAATIYRLAVSQPETYNTTTYLAWADDKRAAVIAHSDDDGWLRPAADPAKLMSGQGVVVDGEDTSAVAQGSLLHLSSAWRDCVCAGVCALPVEVSN</sequence>
<dbReference type="InterPro" id="IPR012341">
    <property type="entry name" value="6hp_glycosidase-like_sf"/>
</dbReference>
<dbReference type="InterPro" id="IPR008928">
    <property type="entry name" value="6-hairpin_glycosidase_sf"/>
</dbReference>
<evidence type="ECO:0000313" key="4">
    <source>
        <dbReference type="Proteomes" id="UP001303373"/>
    </source>
</evidence>
<dbReference type="InterPro" id="IPR010905">
    <property type="entry name" value="Glyco_hydro_88"/>
</dbReference>
<feature type="region of interest" description="Disordered" evidence="2">
    <location>
        <begin position="1"/>
        <end position="23"/>
    </location>
</feature>
<organism evidence="3 4">
    <name type="scientific">Acrodontium crateriforme</name>
    <dbReference type="NCBI Taxonomy" id="150365"/>
    <lineage>
        <taxon>Eukaryota</taxon>
        <taxon>Fungi</taxon>
        <taxon>Dikarya</taxon>
        <taxon>Ascomycota</taxon>
        <taxon>Pezizomycotina</taxon>
        <taxon>Dothideomycetes</taxon>
        <taxon>Dothideomycetidae</taxon>
        <taxon>Mycosphaerellales</taxon>
        <taxon>Teratosphaeriaceae</taxon>
        <taxon>Acrodontium</taxon>
    </lineage>
</organism>
<dbReference type="EMBL" id="CP138581">
    <property type="protein sequence ID" value="WPG98349.1"/>
    <property type="molecule type" value="Genomic_DNA"/>
</dbReference>
<dbReference type="PANTHER" id="PTHR41814:SF1">
    <property type="entry name" value="CELLULASE"/>
    <property type="match status" value="1"/>
</dbReference>
<protein>
    <submittedName>
        <fullName evidence="3">Uncharacterized protein</fullName>
    </submittedName>
</protein>
<evidence type="ECO:0000256" key="2">
    <source>
        <dbReference type="SAM" id="MobiDB-lite"/>
    </source>
</evidence>
<dbReference type="AlphaFoldDB" id="A0AAQ3R7U6"/>
<keyword evidence="1" id="KW-0378">Hydrolase</keyword>
<evidence type="ECO:0000256" key="1">
    <source>
        <dbReference type="ARBA" id="ARBA00022801"/>
    </source>
</evidence>
<gene>
    <name evidence="3" type="ORF">R9X50_00113800</name>
</gene>
<evidence type="ECO:0000313" key="3">
    <source>
        <dbReference type="EMBL" id="WPG98349.1"/>
    </source>
</evidence>
<name>A0AAQ3R7U6_9PEZI</name>
<proteinExistence type="predicted"/>
<dbReference type="SUPFAM" id="SSF48208">
    <property type="entry name" value="Six-hairpin glycosidases"/>
    <property type="match status" value="1"/>
</dbReference>
<reference evidence="3 4" key="1">
    <citation type="submission" date="2023-11" db="EMBL/GenBank/DDBJ databases">
        <title>An acidophilic fungus is an integral part of prey digestion in a carnivorous sundew plant.</title>
        <authorList>
            <person name="Tsai I.J."/>
        </authorList>
    </citation>
    <scope>NUCLEOTIDE SEQUENCE [LARGE SCALE GENOMIC DNA]</scope>
    <source>
        <strain evidence="3">169a</strain>
    </source>
</reference>
<dbReference type="GO" id="GO:0005975">
    <property type="term" value="P:carbohydrate metabolic process"/>
    <property type="evidence" value="ECO:0007669"/>
    <property type="project" value="InterPro"/>
</dbReference>
<dbReference type="GO" id="GO:0016787">
    <property type="term" value="F:hydrolase activity"/>
    <property type="evidence" value="ECO:0007669"/>
    <property type="project" value="UniProtKB-KW"/>
</dbReference>
<dbReference type="Pfam" id="PF07470">
    <property type="entry name" value="Glyco_hydro_88"/>
    <property type="match status" value="1"/>
</dbReference>